<keyword evidence="1" id="KW-0732">Signal</keyword>
<organism evidence="3">
    <name type="scientific">Caenorhabditis remanei</name>
    <name type="common">Caenorhabditis vulgaris</name>
    <dbReference type="NCBI Taxonomy" id="31234"/>
    <lineage>
        <taxon>Eukaryota</taxon>
        <taxon>Metazoa</taxon>
        <taxon>Ecdysozoa</taxon>
        <taxon>Nematoda</taxon>
        <taxon>Chromadorea</taxon>
        <taxon>Rhabditida</taxon>
        <taxon>Rhabditina</taxon>
        <taxon>Rhabditomorpha</taxon>
        <taxon>Rhabditoidea</taxon>
        <taxon>Rhabditidae</taxon>
        <taxon>Peloderinae</taxon>
        <taxon>Caenorhabditis</taxon>
    </lineage>
</organism>
<keyword evidence="3" id="KW-1185">Reference proteome</keyword>
<dbReference type="KEGG" id="crq:GCK72_020942"/>
<dbReference type="GO" id="GO:0045087">
    <property type="term" value="P:innate immune response"/>
    <property type="evidence" value="ECO:0007669"/>
    <property type="project" value="TreeGrafter"/>
</dbReference>
<dbReference type="OMA" id="TISQWEQ"/>
<dbReference type="GO" id="GO:0045121">
    <property type="term" value="C:membrane raft"/>
    <property type="evidence" value="ECO:0007669"/>
    <property type="project" value="TreeGrafter"/>
</dbReference>
<gene>
    <name evidence="2" type="ORF">CRE_19815</name>
</gene>
<feature type="signal peptide" evidence="1">
    <location>
        <begin position="1"/>
        <end position="17"/>
    </location>
</feature>
<dbReference type="PANTHER" id="PTHR21733:SF4">
    <property type="entry name" value="DOWNSTREAM OF DAF-16 (REGULATED BY DAF-16)-RELATED"/>
    <property type="match status" value="1"/>
</dbReference>
<evidence type="ECO:0008006" key="4">
    <source>
        <dbReference type="Google" id="ProtNLM"/>
    </source>
</evidence>
<dbReference type="Pfam" id="PF03409">
    <property type="entry name" value="Glycoprotein"/>
    <property type="match status" value="1"/>
</dbReference>
<dbReference type="EMBL" id="DS268476">
    <property type="protein sequence ID" value="EFP08818.1"/>
    <property type="molecule type" value="Genomic_DNA"/>
</dbReference>
<name>E3MTF8_CAERE</name>
<accession>E3MTF8</accession>
<dbReference type="PANTHER" id="PTHR21733">
    <property type="entry name" value="CUB_2 DOMAIN-CONTAINING PROTEIN-RELATED-RELATED"/>
    <property type="match status" value="1"/>
</dbReference>
<dbReference type="InParanoid" id="E3MTF8"/>
<dbReference type="AlphaFoldDB" id="E3MTF8"/>
<feature type="chain" id="PRO_5003177490" description="CUB-like domain-containing protein" evidence="1">
    <location>
        <begin position="18"/>
        <end position="389"/>
    </location>
</feature>
<evidence type="ECO:0000313" key="2">
    <source>
        <dbReference type="EMBL" id="EFP08818.1"/>
    </source>
</evidence>
<evidence type="ECO:0000313" key="3">
    <source>
        <dbReference type="Proteomes" id="UP000008281"/>
    </source>
</evidence>
<proteinExistence type="predicted"/>
<dbReference type="HOGENOM" id="CLU_046187_0_0_1"/>
<reference evidence="2" key="1">
    <citation type="submission" date="2007-07" db="EMBL/GenBank/DDBJ databases">
        <title>PCAP assembly of the Caenorhabditis remanei genome.</title>
        <authorList>
            <consortium name="The Caenorhabditis remanei Sequencing Consortium"/>
            <person name="Wilson R.K."/>
        </authorList>
    </citation>
    <scope>NUCLEOTIDE SEQUENCE [LARGE SCALE GENOMIC DNA]</scope>
    <source>
        <strain evidence="2">PB4641</strain>
    </source>
</reference>
<dbReference type="CTD" id="9814765"/>
<evidence type="ECO:0000256" key="1">
    <source>
        <dbReference type="SAM" id="SignalP"/>
    </source>
</evidence>
<dbReference type="Proteomes" id="UP000008281">
    <property type="component" value="Unassembled WGS sequence"/>
</dbReference>
<sequence>MMSTIIFFFALFSICSSQVMLNLRDFIGGNTRNRLNYGHDKVGVYLSAFSDSVDVLSKMYIISDNNATQVSLNDLKALRMVSNELVPYTIDNTTYLTSSLSDEQIDQLTGVMFICSVKQLGDINFHVKDASYSLTTHFLNYGAADFTILFLNTNVNQFSNQSTTISQWEQNSGSSVYLYIGYPGDQPEEQNSHVFSNPMKFNGSDVFFPNVEKFALTDVSFYFRTFKGGPNFKVDPGFFNVDGSVTTAYTTTGFYSKPVGEADSTKTINTSRDTKYSGFTGANIIGFLPNGGNVTYTEYDGDSHHSYTVQSVNQLFSWSTPFIGQTFQITSRGTRNGEFYVQYFVHQGSLSDVPTTVTPTTPGVQTTTKSSGALQILISFVVSMFLIGF</sequence>
<dbReference type="InterPro" id="IPR005071">
    <property type="entry name" value="Glycoprotein"/>
</dbReference>
<dbReference type="RefSeq" id="XP_003100609.2">
    <property type="nucleotide sequence ID" value="XM_003100561.2"/>
</dbReference>
<dbReference type="GeneID" id="9814765"/>
<protein>
    <recommendedName>
        <fullName evidence="4">CUB-like domain-containing protein</fullName>
    </recommendedName>
</protein>
<dbReference type="eggNOG" id="ENOG502T3B0">
    <property type="taxonomic scope" value="Eukaryota"/>
</dbReference>